<protein>
    <submittedName>
        <fullName evidence="6">Acyl-CoA N-acyltransferase</fullName>
    </submittedName>
</protein>
<dbReference type="GO" id="GO:0004596">
    <property type="term" value="F:protein-N-terminal amino-acid acetyltransferase activity"/>
    <property type="evidence" value="ECO:0007669"/>
    <property type="project" value="InterPro"/>
</dbReference>
<dbReference type="InterPro" id="IPR000182">
    <property type="entry name" value="GNAT_dom"/>
</dbReference>
<dbReference type="CDD" id="cd04301">
    <property type="entry name" value="NAT_SF"/>
    <property type="match status" value="1"/>
</dbReference>
<dbReference type="EMBL" id="KZ857327">
    <property type="protein sequence ID" value="RDW27940.1"/>
    <property type="molecule type" value="Genomic_DNA"/>
</dbReference>
<keyword evidence="2 6" id="KW-0012">Acyltransferase</keyword>
<dbReference type="eggNOG" id="KOG3139">
    <property type="taxonomic scope" value="Eukaryota"/>
</dbReference>
<evidence type="ECO:0000259" key="4">
    <source>
        <dbReference type="PROSITE" id="PS51186"/>
    </source>
</evidence>
<dbReference type="PANTHER" id="PTHR45896:SF1">
    <property type="entry name" value="N-ALPHA-ACETYLTRANSFERASE 30"/>
    <property type="match status" value="1"/>
</dbReference>
<evidence type="ECO:0000313" key="8">
    <source>
        <dbReference type="Proteomes" id="UP000256601"/>
    </source>
</evidence>
<dbReference type="PANTHER" id="PTHR45896">
    <property type="entry name" value="N-ALPHA-ACETYLTRANSFERASE 30"/>
    <property type="match status" value="1"/>
</dbReference>
<evidence type="ECO:0000256" key="3">
    <source>
        <dbReference type="ARBA" id="ARBA00024025"/>
    </source>
</evidence>
<dbReference type="EMBL" id="CP017555">
    <property type="protein sequence ID" value="AOW02702.1"/>
    <property type="molecule type" value="Genomic_DNA"/>
</dbReference>
<evidence type="ECO:0000256" key="2">
    <source>
        <dbReference type="ARBA" id="ARBA00023315"/>
    </source>
</evidence>
<dbReference type="InterPro" id="IPR016181">
    <property type="entry name" value="Acyl_CoA_acyltransferase"/>
</dbReference>
<gene>
    <name evidence="6" type="ORF">B0I71DRAFT_128341</name>
    <name evidence="5" type="ORF">YALI1_C16200g</name>
</gene>
<dbReference type="PROSITE" id="PS51186">
    <property type="entry name" value="GNAT"/>
    <property type="match status" value="1"/>
</dbReference>
<keyword evidence="1 6" id="KW-0808">Transferase</keyword>
<proteinExistence type="inferred from homology"/>
<dbReference type="SUPFAM" id="SSF55729">
    <property type="entry name" value="Acyl-CoA N-acyltransferases (Nat)"/>
    <property type="match status" value="1"/>
</dbReference>
<evidence type="ECO:0000313" key="7">
    <source>
        <dbReference type="Proteomes" id="UP000182444"/>
    </source>
</evidence>
<name>A0A1D8NAP7_YARLL</name>
<dbReference type="KEGG" id="yli:2909430"/>
<comment type="similarity">
    <text evidence="3">Belongs to the acetyltransferase family. MAK3 subfamily.</text>
</comment>
<dbReference type="VEuPathDB" id="FungiDB:YALI1_C16200g"/>
<evidence type="ECO:0000313" key="6">
    <source>
        <dbReference type="EMBL" id="RDW27940.1"/>
    </source>
</evidence>
<dbReference type="AlphaFoldDB" id="A0A1D8NAP7"/>
<dbReference type="Proteomes" id="UP000182444">
    <property type="component" value="Chromosome 1C"/>
</dbReference>
<dbReference type="OMA" id="LCIFARH"/>
<evidence type="ECO:0000256" key="1">
    <source>
        <dbReference type="ARBA" id="ARBA00022679"/>
    </source>
</evidence>
<dbReference type="Proteomes" id="UP000256601">
    <property type="component" value="Unassembled WGS sequence"/>
</dbReference>
<accession>A0A1D8NAP7</accession>
<feature type="domain" description="N-acetyltransferase" evidence="4">
    <location>
        <begin position="4"/>
        <end position="168"/>
    </location>
</feature>
<reference evidence="6 8" key="2">
    <citation type="submission" date="2018-07" db="EMBL/GenBank/DDBJ databases">
        <title>Draft Genome Assemblies for Five Robust Yarrowia lipolytica Strains Exhibiting High Lipid Production and Pentose Sugar Utilization and Sugar Alcohol Secretion from Undetoxified Lignocellulosic Biomass Hydrolysates.</title>
        <authorList>
            <consortium name="DOE Joint Genome Institute"/>
            <person name="Walker C."/>
            <person name="Ryu S."/>
            <person name="Na H."/>
            <person name="Zane M."/>
            <person name="LaButti K."/>
            <person name="Lipzen A."/>
            <person name="Haridas S."/>
            <person name="Barry K."/>
            <person name="Grigoriev I.V."/>
            <person name="Quarterman J."/>
            <person name="Slininger P."/>
            <person name="Dien B."/>
            <person name="Trinh C.T."/>
        </authorList>
    </citation>
    <scope>NUCLEOTIDE SEQUENCE [LARGE SCALE GENOMIC DNA]</scope>
    <source>
        <strain evidence="6 8">YB392</strain>
    </source>
</reference>
<dbReference type="VEuPathDB" id="FungiDB:YALI0_C11539g"/>
<dbReference type="Pfam" id="PF00583">
    <property type="entry name" value="Acetyltransf_1"/>
    <property type="match status" value="1"/>
</dbReference>
<dbReference type="FunFam" id="3.40.630.30:FF:000091">
    <property type="entry name" value="Peptide alpha-N-acetyltransferase"/>
    <property type="match status" value="1"/>
</dbReference>
<dbReference type="OrthoDB" id="249099at2759"/>
<dbReference type="RefSeq" id="XP_501727.1">
    <property type="nucleotide sequence ID" value="XM_501727.1"/>
</dbReference>
<sequence length="194" mass="22145">MVKISYRPYDTANQQNDTESVKGMISHDLSEPYSVYVYRYFISSWPNLCFLAFDEDEEEKQADGSMDKKAIGTVVCKLEDYRGCRSRGYIAMLAVKTDYRGQGIAKKLIDLAIAAMVDLKADEIMLETEVNNAAAMSLYENIGFVRTKRLHRYYLNSNDAFRLILPITGKSCQLSRYLMHAEEPVPQFPTHAVI</sequence>
<reference evidence="5 7" key="1">
    <citation type="journal article" date="2016" name="PLoS ONE">
        <title>Sequence Assembly of Yarrowia lipolytica Strain W29/CLIB89 Shows Transposable Element Diversity.</title>
        <authorList>
            <person name="Magnan C."/>
            <person name="Yu J."/>
            <person name="Chang I."/>
            <person name="Jahn E."/>
            <person name="Kanomata Y."/>
            <person name="Wu J."/>
            <person name="Zeller M."/>
            <person name="Oakes M."/>
            <person name="Baldi P."/>
            <person name="Sandmeyer S."/>
        </authorList>
    </citation>
    <scope>NUCLEOTIDE SEQUENCE [LARGE SCALE GENOMIC DNA]</scope>
    <source>
        <strain evidence="5">CLIB89</strain>
        <strain evidence="7">CLIB89(W29)</strain>
    </source>
</reference>
<dbReference type="GO" id="GO:0031417">
    <property type="term" value="C:NatC complex"/>
    <property type="evidence" value="ECO:0007669"/>
    <property type="project" value="TreeGrafter"/>
</dbReference>
<evidence type="ECO:0000313" key="5">
    <source>
        <dbReference type="EMBL" id="AOW02702.1"/>
    </source>
</evidence>
<dbReference type="Gene3D" id="3.40.630.30">
    <property type="match status" value="1"/>
</dbReference>
<organism evidence="5 7">
    <name type="scientific">Yarrowia lipolytica</name>
    <name type="common">Candida lipolytica</name>
    <dbReference type="NCBI Taxonomy" id="4952"/>
    <lineage>
        <taxon>Eukaryota</taxon>
        <taxon>Fungi</taxon>
        <taxon>Dikarya</taxon>
        <taxon>Ascomycota</taxon>
        <taxon>Saccharomycotina</taxon>
        <taxon>Dipodascomycetes</taxon>
        <taxon>Dipodascales</taxon>
        <taxon>Dipodascales incertae sedis</taxon>
        <taxon>Yarrowia</taxon>
    </lineage>
</organism>
<dbReference type="GeneID" id="2909430"/>
<dbReference type="InterPro" id="IPR044542">
    <property type="entry name" value="NAA30-like"/>
</dbReference>